<sequence length="70" mass="7886">MFSNEFNNILIRCIHHLLSVTCAAIQKLRKGHTDRVVKDKGVHMVGSCEAGALRRGPKKECRDSMIHKAE</sequence>
<accession>A0AAD6AWV1</accession>
<dbReference type="AlphaFoldDB" id="A0AAD6AWV1"/>
<reference evidence="1" key="1">
    <citation type="submission" date="2022-11" db="EMBL/GenBank/DDBJ databases">
        <title>Chromosome-level genome of Pogonophryne albipinna.</title>
        <authorList>
            <person name="Jo E."/>
        </authorList>
    </citation>
    <scope>NUCLEOTIDE SEQUENCE</scope>
    <source>
        <strain evidence="1">SGF0006</strain>
        <tissue evidence="1">Muscle</tissue>
    </source>
</reference>
<proteinExistence type="predicted"/>
<protein>
    <submittedName>
        <fullName evidence="1">Uncharacterized protein</fullName>
    </submittedName>
</protein>
<dbReference type="Proteomes" id="UP001219934">
    <property type="component" value="Unassembled WGS sequence"/>
</dbReference>
<organism evidence="1 2">
    <name type="scientific">Pogonophryne albipinna</name>
    <dbReference type="NCBI Taxonomy" id="1090488"/>
    <lineage>
        <taxon>Eukaryota</taxon>
        <taxon>Metazoa</taxon>
        <taxon>Chordata</taxon>
        <taxon>Craniata</taxon>
        <taxon>Vertebrata</taxon>
        <taxon>Euteleostomi</taxon>
        <taxon>Actinopterygii</taxon>
        <taxon>Neopterygii</taxon>
        <taxon>Teleostei</taxon>
        <taxon>Neoteleostei</taxon>
        <taxon>Acanthomorphata</taxon>
        <taxon>Eupercaria</taxon>
        <taxon>Perciformes</taxon>
        <taxon>Notothenioidei</taxon>
        <taxon>Pogonophryne</taxon>
    </lineage>
</organism>
<keyword evidence="2" id="KW-1185">Reference proteome</keyword>
<gene>
    <name evidence="1" type="ORF">JOQ06_010941</name>
</gene>
<comment type="caution">
    <text evidence="1">The sequence shown here is derived from an EMBL/GenBank/DDBJ whole genome shotgun (WGS) entry which is preliminary data.</text>
</comment>
<dbReference type="EMBL" id="JAPTMU010000014">
    <property type="protein sequence ID" value="KAJ4932523.1"/>
    <property type="molecule type" value="Genomic_DNA"/>
</dbReference>
<name>A0AAD6AWV1_9TELE</name>
<evidence type="ECO:0000313" key="1">
    <source>
        <dbReference type="EMBL" id="KAJ4932523.1"/>
    </source>
</evidence>
<evidence type="ECO:0000313" key="2">
    <source>
        <dbReference type="Proteomes" id="UP001219934"/>
    </source>
</evidence>